<evidence type="ECO:0000256" key="1">
    <source>
        <dbReference type="SAM" id="SignalP"/>
    </source>
</evidence>
<comment type="caution">
    <text evidence="2">The sequence shown here is derived from an EMBL/GenBank/DDBJ whole genome shotgun (WGS) entry which is preliminary data.</text>
</comment>
<evidence type="ECO:0000313" key="3">
    <source>
        <dbReference type="Proteomes" id="UP000430272"/>
    </source>
</evidence>
<dbReference type="PROSITE" id="PS51257">
    <property type="entry name" value="PROKAR_LIPOPROTEIN"/>
    <property type="match status" value="1"/>
</dbReference>
<organism evidence="2 3">
    <name type="scientific">Qipengyuania pelagi</name>
    <dbReference type="NCBI Taxonomy" id="994320"/>
    <lineage>
        <taxon>Bacteria</taxon>
        <taxon>Pseudomonadati</taxon>
        <taxon>Pseudomonadota</taxon>
        <taxon>Alphaproteobacteria</taxon>
        <taxon>Sphingomonadales</taxon>
        <taxon>Erythrobacteraceae</taxon>
        <taxon>Qipengyuania</taxon>
    </lineage>
</organism>
<proteinExistence type="predicted"/>
<protein>
    <recommendedName>
        <fullName evidence="4">Lipoprotein</fullName>
    </recommendedName>
</protein>
<accession>A0A844Y9I7</accession>
<gene>
    <name evidence="2" type="ORF">GRI47_08825</name>
</gene>
<dbReference type="EMBL" id="WTYD01000001">
    <property type="protein sequence ID" value="MXO54109.1"/>
    <property type="molecule type" value="Genomic_DNA"/>
</dbReference>
<sequence>MRTLARLAPALSVIAMLSACSDADADADRADDARAPADPVATASAIPVEPDGGIGDGAGPPMAVADTIPARFRGVWDNAEGTCAPASDLRMDIRAEEIEFYESLGEVTSVETEGPDSIVVSLAMAGEGETWTVTSRYVLSDDGAILTPYETETNPRYQPIPRKRCPS</sequence>
<keyword evidence="1" id="KW-0732">Signal</keyword>
<dbReference type="RefSeq" id="WP_202387217.1">
    <property type="nucleotide sequence ID" value="NZ_BAABDV010000001.1"/>
</dbReference>
<feature type="chain" id="PRO_5032565700" description="Lipoprotein" evidence="1">
    <location>
        <begin position="26"/>
        <end position="167"/>
    </location>
</feature>
<name>A0A844Y9I7_9SPHN</name>
<reference evidence="2 3" key="1">
    <citation type="submission" date="2019-12" db="EMBL/GenBank/DDBJ databases">
        <title>Genomic-based taxomic classification of the family Erythrobacteraceae.</title>
        <authorList>
            <person name="Xu L."/>
        </authorList>
    </citation>
    <scope>NUCLEOTIDE SEQUENCE [LARGE SCALE GENOMIC DNA]</scope>
    <source>
        <strain evidence="2 3">JCM 17468</strain>
    </source>
</reference>
<keyword evidence="3" id="KW-1185">Reference proteome</keyword>
<evidence type="ECO:0000313" key="2">
    <source>
        <dbReference type="EMBL" id="MXO54109.1"/>
    </source>
</evidence>
<dbReference type="Proteomes" id="UP000430272">
    <property type="component" value="Unassembled WGS sequence"/>
</dbReference>
<evidence type="ECO:0008006" key="4">
    <source>
        <dbReference type="Google" id="ProtNLM"/>
    </source>
</evidence>
<feature type="signal peptide" evidence="1">
    <location>
        <begin position="1"/>
        <end position="25"/>
    </location>
</feature>
<dbReference type="AlphaFoldDB" id="A0A844Y9I7"/>